<accession>A0A918XPD6</accession>
<dbReference type="EMBL" id="BMZS01000001">
    <property type="protein sequence ID" value="GHD40458.1"/>
    <property type="molecule type" value="Genomic_DNA"/>
</dbReference>
<keyword evidence="1" id="KW-0732">Signal</keyword>
<organism evidence="2 3">
    <name type="scientific">Thalassobaculum fulvum</name>
    <dbReference type="NCBI Taxonomy" id="1633335"/>
    <lineage>
        <taxon>Bacteria</taxon>
        <taxon>Pseudomonadati</taxon>
        <taxon>Pseudomonadota</taxon>
        <taxon>Alphaproteobacteria</taxon>
        <taxon>Rhodospirillales</taxon>
        <taxon>Thalassobaculaceae</taxon>
        <taxon>Thalassobaculum</taxon>
    </lineage>
</organism>
<dbReference type="InterPro" id="IPR024409">
    <property type="entry name" value="DUF3833"/>
</dbReference>
<dbReference type="PROSITE" id="PS51257">
    <property type="entry name" value="PROKAR_LIPOPROTEIN"/>
    <property type="match status" value="1"/>
</dbReference>
<gene>
    <name evidence="2" type="ORF">GCM10017083_03750</name>
</gene>
<evidence type="ECO:0000313" key="3">
    <source>
        <dbReference type="Proteomes" id="UP000630353"/>
    </source>
</evidence>
<sequence>MPRRLAYLLLLLPLLGACQTMKIEDFEGTTPRLVLEEYFAGETRAWGIFEDRFGNLRREFKVDIEGTWDGRVLTMVEDFVYADGETDRRVWRIEKLADGRYRGRADDVIGTAEGRAVGKALTWSYDVVLKIAGGDLKVRFNDWLFLQDDEVLINRASVTKFGIEIGTVTLFFRKPAAQIGKTESDAGGKQAA</sequence>
<reference evidence="2" key="2">
    <citation type="submission" date="2020-09" db="EMBL/GenBank/DDBJ databases">
        <authorList>
            <person name="Sun Q."/>
            <person name="Kim S."/>
        </authorList>
    </citation>
    <scope>NUCLEOTIDE SEQUENCE</scope>
    <source>
        <strain evidence="2">KCTC 42651</strain>
    </source>
</reference>
<protein>
    <recommendedName>
        <fullName evidence="4">DUF3833 domain-containing protein</fullName>
    </recommendedName>
</protein>
<reference evidence="2" key="1">
    <citation type="journal article" date="2014" name="Int. J. Syst. Evol. Microbiol.">
        <title>Complete genome sequence of Corynebacterium casei LMG S-19264T (=DSM 44701T), isolated from a smear-ripened cheese.</title>
        <authorList>
            <consortium name="US DOE Joint Genome Institute (JGI-PGF)"/>
            <person name="Walter F."/>
            <person name="Albersmeier A."/>
            <person name="Kalinowski J."/>
            <person name="Ruckert C."/>
        </authorList>
    </citation>
    <scope>NUCLEOTIDE SEQUENCE</scope>
    <source>
        <strain evidence="2">KCTC 42651</strain>
    </source>
</reference>
<name>A0A918XPD6_9PROT</name>
<keyword evidence="3" id="KW-1185">Reference proteome</keyword>
<dbReference type="Proteomes" id="UP000630353">
    <property type="component" value="Unassembled WGS sequence"/>
</dbReference>
<evidence type="ECO:0000313" key="2">
    <source>
        <dbReference type="EMBL" id="GHD40458.1"/>
    </source>
</evidence>
<dbReference type="AlphaFoldDB" id="A0A918XPD6"/>
<feature type="chain" id="PRO_5037529387" description="DUF3833 domain-containing protein" evidence="1">
    <location>
        <begin position="23"/>
        <end position="192"/>
    </location>
</feature>
<dbReference type="Pfam" id="PF12915">
    <property type="entry name" value="DUF3833"/>
    <property type="match status" value="1"/>
</dbReference>
<proteinExistence type="predicted"/>
<dbReference type="RefSeq" id="WP_189987208.1">
    <property type="nucleotide sequence ID" value="NZ_BMZS01000001.1"/>
</dbReference>
<evidence type="ECO:0008006" key="4">
    <source>
        <dbReference type="Google" id="ProtNLM"/>
    </source>
</evidence>
<feature type="signal peptide" evidence="1">
    <location>
        <begin position="1"/>
        <end position="22"/>
    </location>
</feature>
<comment type="caution">
    <text evidence="2">The sequence shown here is derived from an EMBL/GenBank/DDBJ whole genome shotgun (WGS) entry which is preliminary data.</text>
</comment>
<evidence type="ECO:0000256" key="1">
    <source>
        <dbReference type="SAM" id="SignalP"/>
    </source>
</evidence>